<dbReference type="EMBL" id="FQZH01000001">
    <property type="protein sequence ID" value="SHI62708.1"/>
    <property type="molecule type" value="Genomic_DNA"/>
</dbReference>
<dbReference type="InterPro" id="IPR011990">
    <property type="entry name" value="TPR-like_helical_dom_sf"/>
</dbReference>
<dbReference type="SMART" id="SM00028">
    <property type="entry name" value="TPR"/>
    <property type="match status" value="5"/>
</dbReference>
<evidence type="ECO:0008006" key="5">
    <source>
        <dbReference type="Google" id="ProtNLM"/>
    </source>
</evidence>
<dbReference type="InterPro" id="IPR016032">
    <property type="entry name" value="Sig_transdc_resp-reg_C-effctor"/>
</dbReference>
<feature type="coiled-coil region" evidence="1">
    <location>
        <begin position="391"/>
        <end position="492"/>
    </location>
</feature>
<proteinExistence type="predicted"/>
<dbReference type="OrthoDB" id="1090267at2"/>
<keyword evidence="4" id="KW-1185">Reference proteome</keyword>
<reference evidence="3 4" key="1">
    <citation type="submission" date="2016-11" db="EMBL/GenBank/DDBJ databases">
        <authorList>
            <person name="Jaros S."/>
            <person name="Januszkiewicz K."/>
            <person name="Wedrychowicz H."/>
        </authorList>
    </citation>
    <scope>NUCLEOTIDE SEQUENCE [LARGE SCALE GENOMIC DNA]</scope>
    <source>
        <strain evidence="3 4">DSM 22807</strain>
    </source>
</reference>
<keyword evidence="2" id="KW-0812">Transmembrane</keyword>
<dbReference type="PANTHER" id="PTHR10098">
    <property type="entry name" value="RAPSYN-RELATED"/>
    <property type="match status" value="1"/>
</dbReference>
<evidence type="ECO:0000256" key="1">
    <source>
        <dbReference type="SAM" id="Coils"/>
    </source>
</evidence>
<dbReference type="STRING" id="683124.SAMN05444337_0428"/>
<dbReference type="Gene3D" id="1.10.10.10">
    <property type="entry name" value="Winged helix-like DNA-binding domain superfamily/Winged helix DNA-binding domain"/>
    <property type="match status" value="1"/>
</dbReference>
<dbReference type="Proteomes" id="UP000184232">
    <property type="component" value="Unassembled WGS sequence"/>
</dbReference>
<dbReference type="RefSeq" id="WP_072781147.1">
    <property type="nucleotide sequence ID" value="NZ_FQZH01000001.1"/>
</dbReference>
<keyword evidence="2" id="KW-1133">Transmembrane helix</keyword>
<dbReference type="GO" id="GO:0003677">
    <property type="term" value="F:DNA binding"/>
    <property type="evidence" value="ECO:0007669"/>
    <property type="project" value="InterPro"/>
</dbReference>
<protein>
    <recommendedName>
        <fullName evidence="5">Tetratricopeptide repeat-containing protein</fullName>
    </recommendedName>
</protein>
<dbReference type="InterPro" id="IPR036388">
    <property type="entry name" value="WH-like_DNA-bd_sf"/>
</dbReference>
<sequence>MKKNIILLFLLFAILSWSQSRKAYDRLFHSFSKVQFSNPELSKQYLDSILVLPKLPDSLVSKTQNDIGIYHALVGDYDNALLHFVKAYNTESSHNKQSKANILCNIANTQKLFGKFDLALQNLDLAKKLYTALDDEKNILKVESEKSAVYYAKSNYNKALELSTELLPKLEKLGDRRLYNIQLLRQANIQFNIGDYEGAITNYKLVLPFFSINEANNLQNKYVALMNIGESYAELNRKEAIGYFNQSLKGFREITDKRNEHFCLSRIGKYYYRNGNFRNALSYLKTSFDYLYTNLPHLSLEVYTYYVGCHLQLNNYTALNEILKYNTSEMLVEANSQEKIFYFETLALYYDKVGDAKNHFDVLKKIQKLYHDRDKNNSFEALQKKLNLYELNTTIDKNKNLELQVSNLKLQNAVVLVSILLLVLLIVFLIDKQRKKNKIQQLILAQLEQEKMLHEKRAKLKEVELQYKTEITQTKERELTALQLKIHQVKEKILDYLSVNEFQLDKKILSKITKQIVRHFDNDDYWKEFQLKFANMHPDFIATIKSKYPNLTKKDIDFLILIKLNLSNKEMATLINISYESVISKRYLLRKKMSFSSDNELVEFLHIM</sequence>
<accession>A0A1M6CPQ7</accession>
<dbReference type="SUPFAM" id="SSF48452">
    <property type="entry name" value="TPR-like"/>
    <property type="match status" value="2"/>
</dbReference>
<gene>
    <name evidence="3" type="ORF">SAMN05444337_0428</name>
</gene>
<evidence type="ECO:0000256" key="2">
    <source>
        <dbReference type="SAM" id="Phobius"/>
    </source>
</evidence>
<evidence type="ECO:0000313" key="3">
    <source>
        <dbReference type="EMBL" id="SHI62708.1"/>
    </source>
</evidence>
<feature type="transmembrane region" description="Helical" evidence="2">
    <location>
        <begin position="410"/>
        <end position="430"/>
    </location>
</feature>
<dbReference type="AlphaFoldDB" id="A0A1M6CPQ7"/>
<organism evidence="3 4">
    <name type="scientific">Flavobacterium haoranii</name>
    <dbReference type="NCBI Taxonomy" id="683124"/>
    <lineage>
        <taxon>Bacteria</taxon>
        <taxon>Pseudomonadati</taxon>
        <taxon>Bacteroidota</taxon>
        <taxon>Flavobacteriia</taxon>
        <taxon>Flavobacteriales</taxon>
        <taxon>Flavobacteriaceae</taxon>
        <taxon>Flavobacterium</taxon>
    </lineage>
</organism>
<dbReference type="Gene3D" id="1.25.40.10">
    <property type="entry name" value="Tetratricopeptide repeat domain"/>
    <property type="match status" value="1"/>
</dbReference>
<dbReference type="SUPFAM" id="SSF46894">
    <property type="entry name" value="C-terminal effector domain of the bipartite response regulators"/>
    <property type="match status" value="1"/>
</dbReference>
<dbReference type="GO" id="GO:0006355">
    <property type="term" value="P:regulation of DNA-templated transcription"/>
    <property type="evidence" value="ECO:0007669"/>
    <property type="project" value="InterPro"/>
</dbReference>
<keyword evidence="2" id="KW-0472">Membrane</keyword>
<evidence type="ECO:0000313" key="4">
    <source>
        <dbReference type="Proteomes" id="UP000184232"/>
    </source>
</evidence>
<name>A0A1M6CPQ7_9FLAO</name>
<keyword evidence="1" id="KW-0175">Coiled coil</keyword>
<dbReference type="InterPro" id="IPR019734">
    <property type="entry name" value="TPR_rpt"/>
</dbReference>